<sequence length="237" mass="26416">MGKKAKNNKLFKSAGGAKRAVLMPLIKELYTITSTVDKKPDIEEVYRLAQMIEEKQSSFIPPSYNLDRVQAANELIDHLKTEHKCSINAAAESDELGGVRLRLTDDCENNNTVLDIPIDACITTVNREEMTVLDACRTDQGSKLSVTSWCAGAPCFHRITDRPSARKAAHAPPCAKKIKLAGDRTSNRAPIFQCFSLLICDMLQTKKDQKIGLRQIIHLKLGSCDFVTQFVQNVWSH</sequence>
<name>E4Y668_OIKDI</name>
<accession>E4Y668</accession>
<dbReference type="AlphaFoldDB" id="E4Y668"/>
<reference evidence="1" key="1">
    <citation type="journal article" date="2010" name="Science">
        <title>Plasticity of animal genome architecture unmasked by rapid evolution of a pelagic tunicate.</title>
        <authorList>
            <person name="Denoeud F."/>
            <person name="Henriet S."/>
            <person name="Mungpakdee S."/>
            <person name="Aury J.M."/>
            <person name="Da Silva C."/>
            <person name="Brinkmann H."/>
            <person name="Mikhaleva J."/>
            <person name="Olsen L.C."/>
            <person name="Jubin C."/>
            <person name="Canestro C."/>
            <person name="Bouquet J.M."/>
            <person name="Danks G."/>
            <person name="Poulain J."/>
            <person name="Campsteijn C."/>
            <person name="Adamski M."/>
            <person name="Cross I."/>
            <person name="Yadetie F."/>
            <person name="Muffato M."/>
            <person name="Louis A."/>
            <person name="Butcher S."/>
            <person name="Tsagkogeorga G."/>
            <person name="Konrad A."/>
            <person name="Singh S."/>
            <person name="Jensen M.F."/>
            <person name="Cong E.H."/>
            <person name="Eikeseth-Otteraa H."/>
            <person name="Noel B."/>
            <person name="Anthouard V."/>
            <person name="Porcel B.M."/>
            <person name="Kachouri-Lafond R."/>
            <person name="Nishino A."/>
            <person name="Ugolini M."/>
            <person name="Chourrout P."/>
            <person name="Nishida H."/>
            <person name="Aasland R."/>
            <person name="Huzurbazar S."/>
            <person name="Westhof E."/>
            <person name="Delsuc F."/>
            <person name="Lehrach H."/>
            <person name="Reinhardt R."/>
            <person name="Weissenbach J."/>
            <person name="Roy S.W."/>
            <person name="Artiguenave F."/>
            <person name="Postlethwait J.H."/>
            <person name="Manak J.R."/>
            <person name="Thompson E.M."/>
            <person name="Jaillon O."/>
            <person name="Du Pasquier L."/>
            <person name="Boudinot P."/>
            <person name="Liberles D.A."/>
            <person name="Volff J.N."/>
            <person name="Philippe H."/>
            <person name="Lenhard B."/>
            <person name="Roest Crollius H."/>
            <person name="Wincker P."/>
            <person name="Chourrout D."/>
        </authorList>
    </citation>
    <scope>NUCLEOTIDE SEQUENCE [LARGE SCALE GENOMIC DNA]</scope>
</reference>
<evidence type="ECO:0000313" key="1">
    <source>
        <dbReference type="EMBL" id="CBY31118.1"/>
    </source>
</evidence>
<dbReference type="Proteomes" id="UP000011014">
    <property type="component" value="Unassembled WGS sequence"/>
</dbReference>
<proteinExistence type="predicted"/>
<gene>
    <name evidence="1" type="ORF">GSOID_T00019077001</name>
</gene>
<protein>
    <submittedName>
        <fullName evidence="1">Uncharacterized protein</fullName>
    </submittedName>
</protein>
<organism evidence="1">
    <name type="scientific">Oikopleura dioica</name>
    <name type="common">Tunicate</name>
    <dbReference type="NCBI Taxonomy" id="34765"/>
    <lineage>
        <taxon>Eukaryota</taxon>
        <taxon>Metazoa</taxon>
        <taxon>Chordata</taxon>
        <taxon>Tunicata</taxon>
        <taxon>Appendicularia</taxon>
        <taxon>Copelata</taxon>
        <taxon>Oikopleuridae</taxon>
        <taxon>Oikopleura</taxon>
    </lineage>
</organism>
<dbReference type="EMBL" id="FN654293">
    <property type="protein sequence ID" value="CBY31118.1"/>
    <property type="molecule type" value="Genomic_DNA"/>
</dbReference>